<dbReference type="Proteomes" id="UP001066276">
    <property type="component" value="Chromosome 10"/>
</dbReference>
<evidence type="ECO:0000313" key="1">
    <source>
        <dbReference type="EMBL" id="KAJ1100371.1"/>
    </source>
</evidence>
<name>A0AAV7M9D2_PLEWA</name>
<dbReference type="Gene3D" id="1.10.287.3160">
    <property type="match status" value="1"/>
</dbReference>
<organism evidence="1 2">
    <name type="scientific">Pleurodeles waltl</name>
    <name type="common">Iberian ribbed newt</name>
    <dbReference type="NCBI Taxonomy" id="8319"/>
    <lineage>
        <taxon>Eukaryota</taxon>
        <taxon>Metazoa</taxon>
        <taxon>Chordata</taxon>
        <taxon>Craniata</taxon>
        <taxon>Vertebrata</taxon>
        <taxon>Euteleostomi</taxon>
        <taxon>Amphibia</taxon>
        <taxon>Batrachia</taxon>
        <taxon>Caudata</taxon>
        <taxon>Salamandroidea</taxon>
        <taxon>Salamandridae</taxon>
        <taxon>Pleurodelinae</taxon>
        <taxon>Pleurodeles</taxon>
    </lineage>
</organism>
<sequence>MSVLRLVGSQGSGAIDCFFCIFLDPAGSFKVVALGLVGRTLLAEDAVVRDAVDKRVDGSLKKVYSGAPLALRAGIYGTYVAQSPIADLTSLGRALDESTDCAGLLELIERHLEFSLIFLLM</sequence>
<dbReference type="EMBL" id="JANPWB010000014">
    <property type="protein sequence ID" value="KAJ1100371.1"/>
    <property type="molecule type" value="Genomic_DNA"/>
</dbReference>
<keyword evidence="2" id="KW-1185">Reference proteome</keyword>
<reference evidence="1" key="1">
    <citation type="journal article" date="2022" name="bioRxiv">
        <title>Sequencing and chromosome-scale assembly of the giantPleurodeles waltlgenome.</title>
        <authorList>
            <person name="Brown T."/>
            <person name="Elewa A."/>
            <person name="Iarovenko S."/>
            <person name="Subramanian E."/>
            <person name="Araus A.J."/>
            <person name="Petzold A."/>
            <person name="Susuki M."/>
            <person name="Suzuki K.-i.T."/>
            <person name="Hayashi T."/>
            <person name="Toyoda A."/>
            <person name="Oliveira C."/>
            <person name="Osipova E."/>
            <person name="Leigh N.D."/>
            <person name="Simon A."/>
            <person name="Yun M.H."/>
        </authorList>
    </citation>
    <scope>NUCLEOTIDE SEQUENCE</scope>
    <source>
        <strain evidence="1">20211129_DDA</strain>
        <tissue evidence="1">Liver</tissue>
    </source>
</reference>
<dbReference type="AlphaFoldDB" id="A0AAV7M9D2"/>
<evidence type="ECO:0000313" key="2">
    <source>
        <dbReference type="Proteomes" id="UP001066276"/>
    </source>
</evidence>
<comment type="caution">
    <text evidence="1">The sequence shown here is derived from an EMBL/GenBank/DDBJ whole genome shotgun (WGS) entry which is preliminary data.</text>
</comment>
<accession>A0AAV7M9D2</accession>
<proteinExistence type="predicted"/>
<gene>
    <name evidence="1" type="ORF">NDU88_005457</name>
</gene>
<protein>
    <submittedName>
        <fullName evidence="1">Uncharacterized protein</fullName>
    </submittedName>
</protein>